<dbReference type="SUPFAM" id="SSF88946">
    <property type="entry name" value="Sigma2 domain of RNA polymerase sigma factors"/>
    <property type="match status" value="1"/>
</dbReference>
<dbReference type="InterPro" id="IPR039425">
    <property type="entry name" value="RNA_pol_sigma-70-like"/>
</dbReference>
<keyword evidence="3" id="KW-0731">Sigma factor</keyword>
<organism evidence="9 10">
    <name type="scientific">Dactylosporangium sucinum</name>
    <dbReference type="NCBI Taxonomy" id="1424081"/>
    <lineage>
        <taxon>Bacteria</taxon>
        <taxon>Bacillati</taxon>
        <taxon>Actinomycetota</taxon>
        <taxon>Actinomycetes</taxon>
        <taxon>Micromonosporales</taxon>
        <taxon>Micromonosporaceae</taxon>
        <taxon>Dactylosporangium</taxon>
    </lineage>
</organism>
<dbReference type="InterPro" id="IPR014284">
    <property type="entry name" value="RNA_pol_sigma-70_dom"/>
</dbReference>
<keyword evidence="4" id="KW-0238">DNA-binding</keyword>
<reference evidence="9" key="1">
    <citation type="journal article" date="2014" name="Int. J. Syst. Evol. Microbiol.">
        <title>Complete genome sequence of Corynebacterium casei LMG S-19264T (=DSM 44701T), isolated from a smear-ripened cheese.</title>
        <authorList>
            <consortium name="US DOE Joint Genome Institute (JGI-PGF)"/>
            <person name="Walter F."/>
            <person name="Albersmeier A."/>
            <person name="Kalinowski J."/>
            <person name="Ruckert C."/>
        </authorList>
    </citation>
    <scope>NUCLEOTIDE SEQUENCE</scope>
    <source>
        <strain evidence="9">JCM 19831</strain>
    </source>
</reference>
<evidence type="ECO:0000259" key="7">
    <source>
        <dbReference type="Pfam" id="PF04542"/>
    </source>
</evidence>
<keyword evidence="2" id="KW-0805">Transcription regulation</keyword>
<evidence type="ECO:0000256" key="1">
    <source>
        <dbReference type="ARBA" id="ARBA00010641"/>
    </source>
</evidence>
<evidence type="ECO:0000256" key="2">
    <source>
        <dbReference type="ARBA" id="ARBA00023015"/>
    </source>
</evidence>
<dbReference type="InterPro" id="IPR013324">
    <property type="entry name" value="RNA_pol_sigma_r3/r4-like"/>
</dbReference>
<dbReference type="Gene3D" id="1.10.1740.10">
    <property type="match status" value="1"/>
</dbReference>
<dbReference type="AlphaFoldDB" id="A0A917TN22"/>
<keyword evidence="10" id="KW-1185">Reference proteome</keyword>
<evidence type="ECO:0000256" key="5">
    <source>
        <dbReference type="ARBA" id="ARBA00023163"/>
    </source>
</evidence>
<dbReference type="GO" id="GO:0006352">
    <property type="term" value="P:DNA-templated transcription initiation"/>
    <property type="evidence" value="ECO:0007669"/>
    <property type="project" value="InterPro"/>
</dbReference>
<evidence type="ECO:0000256" key="6">
    <source>
        <dbReference type="SAM" id="MobiDB-lite"/>
    </source>
</evidence>
<evidence type="ECO:0000313" key="10">
    <source>
        <dbReference type="Proteomes" id="UP000642070"/>
    </source>
</evidence>
<dbReference type="InterPro" id="IPR013325">
    <property type="entry name" value="RNA_pol_sigma_r2"/>
</dbReference>
<evidence type="ECO:0008006" key="11">
    <source>
        <dbReference type="Google" id="ProtNLM"/>
    </source>
</evidence>
<dbReference type="PANTHER" id="PTHR43133:SF8">
    <property type="entry name" value="RNA POLYMERASE SIGMA FACTOR HI_1459-RELATED"/>
    <property type="match status" value="1"/>
</dbReference>
<evidence type="ECO:0000259" key="8">
    <source>
        <dbReference type="Pfam" id="PF08281"/>
    </source>
</evidence>
<feature type="domain" description="RNA polymerase sigma-70 region 2" evidence="7">
    <location>
        <begin position="25"/>
        <end position="79"/>
    </location>
</feature>
<evidence type="ECO:0000313" key="9">
    <source>
        <dbReference type="EMBL" id="GGM29662.1"/>
    </source>
</evidence>
<evidence type="ECO:0000256" key="3">
    <source>
        <dbReference type="ARBA" id="ARBA00023082"/>
    </source>
</evidence>
<protein>
    <recommendedName>
        <fullName evidence="11">Sigma-70 family RNA polymerase sigma factor</fullName>
    </recommendedName>
</protein>
<dbReference type="Pfam" id="PF08281">
    <property type="entry name" value="Sigma70_r4_2"/>
    <property type="match status" value="1"/>
</dbReference>
<reference evidence="9" key="2">
    <citation type="submission" date="2020-09" db="EMBL/GenBank/DDBJ databases">
        <authorList>
            <person name="Sun Q."/>
            <person name="Ohkuma M."/>
        </authorList>
    </citation>
    <scope>NUCLEOTIDE SEQUENCE</scope>
    <source>
        <strain evidence="9">JCM 19831</strain>
    </source>
</reference>
<accession>A0A917TN22</accession>
<sequence>MVYDPREGSMTPTAFENFYRTQFGPVVAFLIRFGADPAEAEDAVQSAMMSLLLHPRRIDKPAAWIRVVARNNWLRAMRLRAAAVPAGVSHERLEPPPDHAGPAGDPARHHAEQDVARRAIRSLPPSQREILALVFDGYRPLEIARIIGKRPEAVRSNLALARRSLSQLLIDG</sequence>
<comment type="caution">
    <text evidence="9">The sequence shown here is derived from an EMBL/GenBank/DDBJ whole genome shotgun (WGS) entry which is preliminary data.</text>
</comment>
<dbReference type="Proteomes" id="UP000642070">
    <property type="component" value="Unassembled WGS sequence"/>
</dbReference>
<dbReference type="Gene3D" id="1.10.10.10">
    <property type="entry name" value="Winged helix-like DNA-binding domain superfamily/Winged helix DNA-binding domain"/>
    <property type="match status" value="1"/>
</dbReference>
<comment type="similarity">
    <text evidence="1">Belongs to the sigma-70 factor family. ECF subfamily.</text>
</comment>
<feature type="domain" description="RNA polymerase sigma factor 70 region 4 type 2" evidence="8">
    <location>
        <begin position="117"/>
        <end position="165"/>
    </location>
</feature>
<dbReference type="Pfam" id="PF04542">
    <property type="entry name" value="Sigma70_r2"/>
    <property type="match status" value="1"/>
</dbReference>
<dbReference type="InterPro" id="IPR013249">
    <property type="entry name" value="RNA_pol_sigma70_r4_t2"/>
</dbReference>
<keyword evidence="5" id="KW-0804">Transcription</keyword>
<dbReference type="SUPFAM" id="SSF88659">
    <property type="entry name" value="Sigma3 and sigma4 domains of RNA polymerase sigma factors"/>
    <property type="match status" value="1"/>
</dbReference>
<dbReference type="InterPro" id="IPR036388">
    <property type="entry name" value="WH-like_DNA-bd_sf"/>
</dbReference>
<proteinExistence type="inferred from homology"/>
<dbReference type="InterPro" id="IPR007627">
    <property type="entry name" value="RNA_pol_sigma70_r2"/>
</dbReference>
<dbReference type="EMBL" id="BMPI01000014">
    <property type="protein sequence ID" value="GGM29662.1"/>
    <property type="molecule type" value="Genomic_DNA"/>
</dbReference>
<dbReference type="GO" id="GO:0003677">
    <property type="term" value="F:DNA binding"/>
    <property type="evidence" value="ECO:0007669"/>
    <property type="project" value="UniProtKB-KW"/>
</dbReference>
<dbReference type="PANTHER" id="PTHR43133">
    <property type="entry name" value="RNA POLYMERASE ECF-TYPE SIGMA FACTO"/>
    <property type="match status" value="1"/>
</dbReference>
<dbReference type="NCBIfam" id="TIGR02937">
    <property type="entry name" value="sigma70-ECF"/>
    <property type="match status" value="1"/>
</dbReference>
<name>A0A917TN22_9ACTN</name>
<dbReference type="GO" id="GO:0016987">
    <property type="term" value="F:sigma factor activity"/>
    <property type="evidence" value="ECO:0007669"/>
    <property type="project" value="UniProtKB-KW"/>
</dbReference>
<feature type="region of interest" description="Disordered" evidence="6">
    <location>
        <begin position="92"/>
        <end position="113"/>
    </location>
</feature>
<gene>
    <name evidence="9" type="ORF">GCM10007977_033700</name>
</gene>
<evidence type="ECO:0000256" key="4">
    <source>
        <dbReference type="ARBA" id="ARBA00023125"/>
    </source>
</evidence>